<dbReference type="Pfam" id="PF02685">
    <property type="entry name" value="Glucokinase"/>
    <property type="match status" value="1"/>
</dbReference>
<evidence type="ECO:0000256" key="1">
    <source>
        <dbReference type="ARBA" id="ARBA00022679"/>
    </source>
</evidence>
<keyword evidence="1" id="KW-0808">Transferase</keyword>
<dbReference type="GO" id="GO:0005524">
    <property type="term" value="F:ATP binding"/>
    <property type="evidence" value="ECO:0007669"/>
    <property type="project" value="InterPro"/>
</dbReference>
<dbReference type="InterPro" id="IPR003836">
    <property type="entry name" value="Glucokinase"/>
</dbReference>
<dbReference type="EMBL" id="CP054140">
    <property type="protein sequence ID" value="QQG64540.1"/>
    <property type="molecule type" value="Genomic_DNA"/>
</dbReference>
<dbReference type="CDD" id="cd24008">
    <property type="entry name" value="ASKHA_NBD_GLK"/>
    <property type="match status" value="1"/>
</dbReference>
<dbReference type="Gene3D" id="3.30.420.40">
    <property type="match status" value="1"/>
</dbReference>
<dbReference type="PANTHER" id="PTHR47363">
    <property type="entry name" value="GLUCOKINASE"/>
    <property type="match status" value="1"/>
</dbReference>
<evidence type="ECO:0000256" key="3">
    <source>
        <dbReference type="RuleBase" id="RU004046"/>
    </source>
</evidence>
<name>A0A7T5VAY6_9BACT</name>
<dbReference type="GO" id="GO:0006096">
    <property type="term" value="P:glycolytic process"/>
    <property type="evidence" value="ECO:0007669"/>
    <property type="project" value="InterPro"/>
</dbReference>
<keyword evidence="5" id="KW-1185">Reference proteome</keyword>
<reference evidence="4 5" key="1">
    <citation type="submission" date="2020-05" db="EMBL/GenBank/DDBJ databases">
        <title>Complete genome of Desulfobulbus oligotrophicus.</title>
        <authorList>
            <person name="Podar M."/>
        </authorList>
    </citation>
    <scope>NUCLEOTIDE SEQUENCE [LARGE SCALE GENOMIC DNA]</scope>
    <source>
        <strain evidence="4 5">Prop6</strain>
    </source>
</reference>
<comment type="similarity">
    <text evidence="3">Belongs to the bacterial glucokinase family.</text>
</comment>
<dbReference type="Proteomes" id="UP000596092">
    <property type="component" value="Chromosome"/>
</dbReference>
<gene>
    <name evidence="4" type="ORF">HP555_01045</name>
</gene>
<dbReference type="SUPFAM" id="SSF53067">
    <property type="entry name" value="Actin-like ATPase domain"/>
    <property type="match status" value="1"/>
</dbReference>
<dbReference type="RefSeq" id="WP_199263373.1">
    <property type="nucleotide sequence ID" value="NZ_CP054140.1"/>
</dbReference>
<dbReference type="AlphaFoldDB" id="A0A7T5VAY6"/>
<dbReference type="GO" id="GO:0004340">
    <property type="term" value="F:glucokinase activity"/>
    <property type="evidence" value="ECO:0007669"/>
    <property type="project" value="InterPro"/>
</dbReference>
<dbReference type="PANTHER" id="PTHR47363:SF1">
    <property type="entry name" value="GLUCOKINASE"/>
    <property type="match status" value="1"/>
</dbReference>
<accession>A0A7T5VAY6</accession>
<evidence type="ECO:0000256" key="2">
    <source>
        <dbReference type="ARBA" id="ARBA00022777"/>
    </source>
</evidence>
<dbReference type="KEGG" id="dog:HP555_01045"/>
<sequence>MDLSTAGVLLAGDIGATKTTLGLFAPSGAVPGPPLRQQTYRNAEAACFDELLRSFLDSNGLQPVSACFGVAGPVIENTVHMTNLNWVVDGPGLQTRFGWQRVVLVNDLVATAMGVPHLASTDVRVINQGKRRKGSAVAVLAPGSGLGEAFLVFPEGRVFACASEGGHASFGPRNDEQMELLSFLQQHHAHVSVEMVCSGMAVPELFTFLAERMQVPLWLQQELAEAADKTPVIVQAALAARRGEAVCDIAVHTLRLLTDILADEAANLALKTLALGGVYIGGGFAARVEPFLEPQRFMRIFCRGRYQAMLGDIPVALITNPQTALVGAAACAIQAASDDPAHPGRLPDKDTFSASA</sequence>
<evidence type="ECO:0000313" key="5">
    <source>
        <dbReference type="Proteomes" id="UP000596092"/>
    </source>
</evidence>
<proteinExistence type="inferred from homology"/>
<organism evidence="4 5">
    <name type="scientific">Desulfobulbus oligotrophicus</name>
    <dbReference type="NCBI Taxonomy" id="1909699"/>
    <lineage>
        <taxon>Bacteria</taxon>
        <taxon>Pseudomonadati</taxon>
        <taxon>Thermodesulfobacteriota</taxon>
        <taxon>Desulfobulbia</taxon>
        <taxon>Desulfobulbales</taxon>
        <taxon>Desulfobulbaceae</taxon>
        <taxon>Desulfobulbus</taxon>
    </lineage>
</organism>
<dbReference type="Gene3D" id="3.40.367.20">
    <property type="match status" value="1"/>
</dbReference>
<keyword evidence="2 4" id="KW-0418">Kinase</keyword>
<dbReference type="GO" id="GO:0005536">
    <property type="term" value="F:D-glucose binding"/>
    <property type="evidence" value="ECO:0007669"/>
    <property type="project" value="InterPro"/>
</dbReference>
<dbReference type="InterPro" id="IPR043129">
    <property type="entry name" value="ATPase_NBD"/>
</dbReference>
<protein>
    <submittedName>
        <fullName evidence="4">Glucokinase</fullName>
    </submittedName>
</protein>
<evidence type="ECO:0000313" key="4">
    <source>
        <dbReference type="EMBL" id="QQG64540.1"/>
    </source>
</evidence>